<reference evidence="1" key="1">
    <citation type="submission" date="2021-02" db="EMBL/GenBank/DDBJ databases">
        <authorList>
            <person name="Nowell W R."/>
        </authorList>
    </citation>
    <scope>NUCLEOTIDE SEQUENCE</scope>
</reference>
<name>A0A820GUF7_9BILA</name>
<feature type="non-terminal residue" evidence="1">
    <location>
        <position position="1"/>
    </location>
</feature>
<protein>
    <submittedName>
        <fullName evidence="1">Uncharacterized protein</fullName>
    </submittedName>
</protein>
<accession>A0A820GUF7</accession>
<evidence type="ECO:0000313" key="1">
    <source>
        <dbReference type="EMBL" id="CAF4283121.1"/>
    </source>
</evidence>
<dbReference type="AlphaFoldDB" id="A0A820GUF7"/>
<sequence length="18" mass="1871">VPPGHPRNPGYATRAIPA</sequence>
<evidence type="ECO:0000313" key="2">
    <source>
        <dbReference type="Proteomes" id="UP000663868"/>
    </source>
</evidence>
<dbReference type="Proteomes" id="UP000663868">
    <property type="component" value="Unassembled WGS sequence"/>
</dbReference>
<organism evidence="1 2">
    <name type="scientific">Adineta steineri</name>
    <dbReference type="NCBI Taxonomy" id="433720"/>
    <lineage>
        <taxon>Eukaryota</taxon>
        <taxon>Metazoa</taxon>
        <taxon>Spiralia</taxon>
        <taxon>Gnathifera</taxon>
        <taxon>Rotifera</taxon>
        <taxon>Eurotatoria</taxon>
        <taxon>Bdelloidea</taxon>
        <taxon>Adinetida</taxon>
        <taxon>Adinetidae</taxon>
        <taxon>Adineta</taxon>
    </lineage>
</organism>
<comment type="caution">
    <text evidence="1">The sequence shown here is derived from an EMBL/GenBank/DDBJ whole genome shotgun (WGS) entry which is preliminary data.</text>
</comment>
<proteinExistence type="predicted"/>
<dbReference type="EMBL" id="CAJOBB010012900">
    <property type="protein sequence ID" value="CAF4283121.1"/>
    <property type="molecule type" value="Genomic_DNA"/>
</dbReference>
<gene>
    <name evidence="1" type="ORF">KXQ929_LOCUS44556</name>
</gene>